<protein>
    <submittedName>
        <fullName evidence="2">Uncharacterized protein</fullName>
    </submittedName>
</protein>
<evidence type="ECO:0000256" key="1">
    <source>
        <dbReference type="SAM" id="Phobius"/>
    </source>
</evidence>
<dbReference type="EMBL" id="CAADGD010000233">
    <property type="protein sequence ID" value="VFK73622.1"/>
    <property type="molecule type" value="Genomic_DNA"/>
</dbReference>
<proteinExistence type="predicted"/>
<name>A0A451B5S1_9GAMM</name>
<feature type="transmembrane region" description="Helical" evidence="1">
    <location>
        <begin position="63"/>
        <end position="80"/>
    </location>
</feature>
<reference evidence="2" key="1">
    <citation type="submission" date="2019-02" db="EMBL/GenBank/DDBJ databases">
        <authorList>
            <person name="Gruber-Vodicka R. H."/>
            <person name="Seah K. B. B."/>
        </authorList>
    </citation>
    <scope>NUCLEOTIDE SEQUENCE</scope>
    <source>
        <strain evidence="2">BECK_BY19</strain>
    </source>
</reference>
<dbReference type="AlphaFoldDB" id="A0A451B5S1"/>
<evidence type="ECO:0000313" key="2">
    <source>
        <dbReference type="EMBL" id="VFK73622.1"/>
    </source>
</evidence>
<keyword evidence="1" id="KW-0472">Membrane</keyword>
<accession>A0A451B5S1</accession>
<keyword evidence="1" id="KW-1133">Transmembrane helix</keyword>
<gene>
    <name evidence="2" type="ORF">BECKUNK1418H_GA0071006_12331</name>
</gene>
<keyword evidence="1" id="KW-0812">Transmembrane</keyword>
<organism evidence="2">
    <name type="scientific">Candidatus Kentrum sp. UNK</name>
    <dbReference type="NCBI Taxonomy" id="2126344"/>
    <lineage>
        <taxon>Bacteria</taxon>
        <taxon>Pseudomonadati</taxon>
        <taxon>Pseudomonadota</taxon>
        <taxon>Gammaproteobacteria</taxon>
        <taxon>Candidatus Kentrum</taxon>
    </lineage>
</organism>
<sequence length="107" mass="12443">MNILRKVEVGLLWVLRVLMNRLRKVGAGLLWVLWDFPGLRHIWRKINPEKAELINNPNYKRPSTFFLWVIGVYIALYGIASTKYELALDRVENRMSAVASQLSTSNE</sequence>